<sequence>KLTLTEVLAFTGGILVFLNGRNITTLIVLLKVLDFASDVAFLMNTVSAAPDLFFPSIMTLAVPAVLNLSFVLGVMVQQTQQTNKRDFRDWLRKHIFMTTIITMLSMVDLIIMKLFVDITIFNSKARKLLLEAGIFNIFKYMLQLVILILFIKDAGINMLLLLTLFTRFTSLLFNIIYGIYDLISFDSEVSHIL</sequence>
<evidence type="ECO:0000313" key="3">
    <source>
        <dbReference type="Proteomes" id="UP000789375"/>
    </source>
</evidence>
<feature type="transmembrane region" description="Helical" evidence="1">
    <location>
        <begin position="52"/>
        <end position="74"/>
    </location>
</feature>
<reference evidence="2" key="1">
    <citation type="submission" date="2021-06" db="EMBL/GenBank/DDBJ databases">
        <authorList>
            <person name="Kallberg Y."/>
            <person name="Tangrot J."/>
            <person name="Rosling A."/>
        </authorList>
    </citation>
    <scope>NUCLEOTIDE SEQUENCE</scope>
    <source>
        <strain evidence="2">87-6 pot B 2015</strain>
    </source>
</reference>
<evidence type="ECO:0000256" key="1">
    <source>
        <dbReference type="SAM" id="Phobius"/>
    </source>
</evidence>
<feature type="transmembrane region" description="Helical" evidence="1">
    <location>
        <begin position="7"/>
        <end position="32"/>
    </location>
</feature>
<name>A0A9N9EYS0_FUNMO</name>
<feature type="non-terminal residue" evidence="2">
    <location>
        <position position="193"/>
    </location>
</feature>
<gene>
    <name evidence="2" type="ORF">FMOSSE_LOCUS13438</name>
</gene>
<keyword evidence="1" id="KW-0472">Membrane</keyword>
<dbReference type="Proteomes" id="UP000789375">
    <property type="component" value="Unassembled WGS sequence"/>
</dbReference>
<proteinExistence type="predicted"/>
<evidence type="ECO:0000313" key="2">
    <source>
        <dbReference type="EMBL" id="CAG8693017.1"/>
    </source>
</evidence>
<keyword evidence="3" id="KW-1185">Reference proteome</keyword>
<comment type="caution">
    <text evidence="2">The sequence shown here is derived from an EMBL/GenBank/DDBJ whole genome shotgun (WGS) entry which is preliminary data.</text>
</comment>
<feature type="transmembrane region" description="Helical" evidence="1">
    <location>
        <begin position="95"/>
        <end position="116"/>
    </location>
</feature>
<feature type="transmembrane region" description="Helical" evidence="1">
    <location>
        <begin position="158"/>
        <end position="180"/>
    </location>
</feature>
<organism evidence="2 3">
    <name type="scientific">Funneliformis mosseae</name>
    <name type="common">Endomycorrhizal fungus</name>
    <name type="synonym">Glomus mosseae</name>
    <dbReference type="NCBI Taxonomy" id="27381"/>
    <lineage>
        <taxon>Eukaryota</taxon>
        <taxon>Fungi</taxon>
        <taxon>Fungi incertae sedis</taxon>
        <taxon>Mucoromycota</taxon>
        <taxon>Glomeromycotina</taxon>
        <taxon>Glomeromycetes</taxon>
        <taxon>Glomerales</taxon>
        <taxon>Glomeraceae</taxon>
        <taxon>Funneliformis</taxon>
    </lineage>
</organism>
<keyword evidence="1" id="KW-0812">Transmembrane</keyword>
<feature type="transmembrane region" description="Helical" evidence="1">
    <location>
        <begin position="128"/>
        <end position="151"/>
    </location>
</feature>
<dbReference type="EMBL" id="CAJVPP010007956">
    <property type="protein sequence ID" value="CAG8693017.1"/>
    <property type="molecule type" value="Genomic_DNA"/>
</dbReference>
<protein>
    <submittedName>
        <fullName evidence="2">12125_t:CDS:1</fullName>
    </submittedName>
</protein>
<keyword evidence="1" id="KW-1133">Transmembrane helix</keyword>
<accession>A0A9N9EYS0</accession>
<dbReference type="AlphaFoldDB" id="A0A9N9EYS0"/>